<dbReference type="EMBL" id="JAYMRP010000064">
    <property type="protein sequence ID" value="MFB8777957.1"/>
    <property type="molecule type" value="Genomic_DNA"/>
</dbReference>
<feature type="region of interest" description="Disordered" evidence="1">
    <location>
        <begin position="361"/>
        <end position="382"/>
    </location>
</feature>
<reference evidence="2 3" key="1">
    <citation type="submission" date="2024-01" db="EMBL/GenBank/DDBJ databases">
        <title>Genome mining of biosynthetic gene clusters to explore secondary metabolites of Streptomyces sp.</title>
        <authorList>
            <person name="Baig A."/>
            <person name="Ajitkumar Shintre N."/>
            <person name="Kumar H."/>
            <person name="Anbarasu A."/>
            <person name="Ramaiah S."/>
        </authorList>
    </citation>
    <scope>NUCLEOTIDE SEQUENCE [LARGE SCALE GENOMIC DNA]</scope>
    <source>
        <strain evidence="2 3">A57</strain>
    </source>
</reference>
<proteinExistence type="predicted"/>
<sequence>MNDRLLAWFPLIQRPRPPALPLDARVRQLTDLASQPATGSIHQQAVRAAEICNKAALIASDCALPDVARHLCWSQYAVFDQARPLPTWAVKLALQPLLNIARQLIREGDGTSAHATLDALFHAARARTSTEIAGRTVHLHRLTSSADGHKTVVTLVWAALLADGTRALAQAGRWREAAAAAAAHRGVGARLLDGRQITILALAQNRQHDEARALIENSRPAEPWEEAVQHLLSVACREADAVPATHIDAMLTAVLALQQQPAPGTAVFRIRAGITALTLAAAHADERIPLLQADVLAMAHADGYAARDALTHPRLRRAMTAGQRQALTCLVRTAGLGAATIPEPLRSALMRAVQAGEERLRHSLERDAVTSPTAPPAGIHGR</sequence>
<evidence type="ECO:0000313" key="2">
    <source>
        <dbReference type="EMBL" id="MFB8777957.1"/>
    </source>
</evidence>
<dbReference type="Proteomes" id="UP001585080">
    <property type="component" value="Unassembled WGS sequence"/>
</dbReference>
<evidence type="ECO:0008006" key="4">
    <source>
        <dbReference type="Google" id="ProtNLM"/>
    </source>
</evidence>
<dbReference type="RefSeq" id="WP_376736386.1">
    <property type="nucleotide sequence ID" value="NZ_JAYMRP010000064.1"/>
</dbReference>
<evidence type="ECO:0000313" key="3">
    <source>
        <dbReference type="Proteomes" id="UP001585080"/>
    </source>
</evidence>
<name>A0ABV5EM71_9ACTN</name>
<accession>A0ABV5EM71</accession>
<protein>
    <recommendedName>
        <fullName evidence="4">XRE family transcriptional regulator</fullName>
    </recommendedName>
</protein>
<comment type="caution">
    <text evidence="2">The sequence shown here is derived from an EMBL/GenBank/DDBJ whole genome shotgun (WGS) entry which is preliminary data.</text>
</comment>
<gene>
    <name evidence="2" type="ORF">VSS16_35530</name>
</gene>
<organism evidence="2 3">
    <name type="scientific">Streptomyces broussonetiae</name>
    <dbReference type="NCBI Taxonomy" id="2686304"/>
    <lineage>
        <taxon>Bacteria</taxon>
        <taxon>Bacillati</taxon>
        <taxon>Actinomycetota</taxon>
        <taxon>Actinomycetes</taxon>
        <taxon>Kitasatosporales</taxon>
        <taxon>Streptomycetaceae</taxon>
        <taxon>Streptomyces</taxon>
    </lineage>
</organism>
<evidence type="ECO:0000256" key="1">
    <source>
        <dbReference type="SAM" id="MobiDB-lite"/>
    </source>
</evidence>
<keyword evidence="3" id="KW-1185">Reference proteome</keyword>